<dbReference type="InterPro" id="IPR018821">
    <property type="entry name" value="DUF294_put_nucleoTrafse_sb-bd"/>
</dbReference>
<feature type="domain" description="Protein-PII uridylyltransferase N-terminal" evidence="1">
    <location>
        <begin position="24"/>
        <end position="142"/>
    </location>
</feature>
<gene>
    <name evidence="3" type="ORF">SAMN02745910_01168</name>
</gene>
<evidence type="ECO:0000259" key="2">
    <source>
        <dbReference type="Pfam" id="PF10335"/>
    </source>
</evidence>
<proteinExistence type="predicted"/>
<dbReference type="Pfam" id="PF10335">
    <property type="entry name" value="DUF294_C"/>
    <property type="match status" value="1"/>
</dbReference>
<comment type="caution">
    <text evidence="3">The sequence shown here is derived from an EMBL/GenBank/DDBJ whole genome shotgun (WGS) entry which is preliminary data.</text>
</comment>
<dbReference type="InterPro" id="IPR005105">
    <property type="entry name" value="GlnD_Uridyltrans_N"/>
</dbReference>
<dbReference type="RefSeq" id="WP_061803603.1">
    <property type="nucleotide sequence ID" value="NZ_FOXX01000002.1"/>
</dbReference>
<evidence type="ECO:0000313" key="4">
    <source>
        <dbReference type="Proteomes" id="UP000182762"/>
    </source>
</evidence>
<dbReference type="Proteomes" id="UP000182762">
    <property type="component" value="Unassembled WGS sequence"/>
</dbReference>
<dbReference type="Pfam" id="PF03445">
    <property type="entry name" value="DUF294"/>
    <property type="match status" value="1"/>
</dbReference>
<name>A0A1I5Y103_9BACI</name>
<accession>A0A1I5Y103</accession>
<dbReference type="CDD" id="cd05401">
    <property type="entry name" value="NT_GlnE_GlnD_like"/>
    <property type="match status" value="1"/>
</dbReference>
<dbReference type="GeneID" id="93709897"/>
<keyword evidence="4" id="KW-1185">Reference proteome</keyword>
<evidence type="ECO:0000313" key="3">
    <source>
        <dbReference type="EMBL" id="SFQ37865.1"/>
    </source>
</evidence>
<protein>
    <submittedName>
        <fullName evidence="3">CBS domain-containing protein</fullName>
    </submittedName>
</protein>
<dbReference type="EMBL" id="FOXX01000002">
    <property type="protein sequence ID" value="SFQ37865.1"/>
    <property type="molecule type" value="Genomic_DNA"/>
</dbReference>
<sequence length="325" mass="38240">MQNEAQYTELKEWRSQHIQAYLTDNKKLNQFHDELMRKVFNKAFQTIKNQSGEPPCSFAWFVVGSAGRREQGVASDQDHGLVYETKSKEYETYFKSLGEELSFGLNEVGYPYCEGNVMSSNKVWRKSLEEWEEQLLEWMDSQSWESMRYLQIFYDARSLVGEEKYITTLKNKVHDFKKEHHTLLRRFLDNMMHVKKAVGPFGQIFVEDNGAHKDSIHIKNAAFMPYVNSVRLLSIKEGIHATSTLGRLSELCLLPGYKELKPYYENFERLLSYRVSLFKASTTYDEVHYLNIKKLSKDEKKEVKHILKNGRKLHEYVQKIIKKGC</sequence>
<reference evidence="3 4" key="1">
    <citation type="submission" date="2016-10" db="EMBL/GenBank/DDBJ databases">
        <authorList>
            <person name="Varghese N."/>
            <person name="Submissions S."/>
        </authorList>
    </citation>
    <scope>NUCLEOTIDE SEQUENCE [LARGE SCALE GENOMIC DNA]</scope>
    <source>
        <strain evidence="3 4">DSM 13796</strain>
    </source>
</reference>
<evidence type="ECO:0000259" key="1">
    <source>
        <dbReference type="Pfam" id="PF03445"/>
    </source>
</evidence>
<feature type="domain" description="DUF294" evidence="2">
    <location>
        <begin position="183"/>
        <end position="319"/>
    </location>
</feature>
<organism evidence="3 4">
    <name type="scientific">Priestia endophytica DSM 13796</name>
    <dbReference type="NCBI Taxonomy" id="1121089"/>
    <lineage>
        <taxon>Bacteria</taxon>
        <taxon>Bacillati</taxon>
        <taxon>Bacillota</taxon>
        <taxon>Bacilli</taxon>
        <taxon>Bacillales</taxon>
        <taxon>Bacillaceae</taxon>
        <taxon>Priestia</taxon>
    </lineage>
</organism>